<protein>
    <submittedName>
        <fullName evidence="1">Uncharacterized protein</fullName>
    </submittedName>
</protein>
<keyword evidence="2" id="KW-1185">Reference proteome</keyword>
<proteinExistence type="predicted"/>
<accession>A0ABC8RRP4</accession>
<dbReference type="Proteomes" id="UP001642360">
    <property type="component" value="Unassembled WGS sequence"/>
</dbReference>
<dbReference type="EMBL" id="CAUOFW020001716">
    <property type="protein sequence ID" value="CAK9147663.1"/>
    <property type="molecule type" value="Genomic_DNA"/>
</dbReference>
<reference evidence="1 2" key="1">
    <citation type="submission" date="2024-02" db="EMBL/GenBank/DDBJ databases">
        <authorList>
            <person name="Vignale AGUSTIN F."/>
            <person name="Sosa J E."/>
            <person name="Modenutti C."/>
        </authorList>
    </citation>
    <scope>NUCLEOTIDE SEQUENCE [LARGE SCALE GENOMIC DNA]</scope>
</reference>
<gene>
    <name evidence="1" type="ORF">ILEXP_LOCUS15575</name>
</gene>
<evidence type="ECO:0000313" key="2">
    <source>
        <dbReference type="Proteomes" id="UP001642360"/>
    </source>
</evidence>
<comment type="caution">
    <text evidence="1">The sequence shown here is derived from an EMBL/GenBank/DDBJ whole genome shotgun (WGS) entry which is preliminary data.</text>
</comment>
<evidence type="ECO:0000313" key="1">
    <source>
        <dbReference type="EMBL" id="CAK9147663.1"/>
    </source>
</evidence>
<organism evidence="1 2">
    <name type="scientific">Ilex paraguariensis</name>
    <name type="common">yerba mate</name>
    <dbReference type="NCBI Taxonomy" id="185542"/>
    <lineage>
        <taxon>Eukaryota</taxon>
        <taxon>Viridiplantae</taxon>
        <taxon>Streptophyta</taxon>
        <taxon>Embryophyta</taxon>
        <taxon>Tracheophyta</taxon>
        <taxon>Spermatophyta</taxon>
        <taxon>Magnoliopsida</taxon>
        <taxon>eudicotyledons</taxon>
        <taxon>Gunneridae</taxon>
        <taxon>Pentapetalae</taxon>
        <taxon>asterids</taxon>
        <taxon>campanulids</taxon>
        <taxon>Aquifoliales</taxon>
        <taxon>Aquifoliaceae</taxon>
        <taxon>Ilex</taxon>
    </lineage>
</organism>
<feature type="non-terminal residue" evidence="1">
    <location>
        <position position="1"/>
    </location>
</feature>
<dbReference type="AlphaFoldDB" id="A0ABC8RRP4"/>
<name>A0ABC8RRP4_9AQUA</name>
<sequence length="101" mass="11581">AKYGRESLVGEDQSLVGEDLSTGRHDNGHWRWHDNGHWRWCTTMGTGAGAPVKLGRWREGEGTDIRAWARGCWVLGCGCYVPGYSCWRLVGFWHWWSMKKA</sequence>